<feature type="non-terminal residue" evidence="1">
    <location>
        <position position="1"/>
    </location>
</feature>
<dbReference type="InterPro" id="IPR032675">
    <property type="entry name" value="LRR_dom_sf"/>
</dbReference>
<reference evidence="1" key="1">
    <citation type="submission" date="2022-08" db="EMBL/GenBank/DDBJ databases">
        <authorList>
            <person name="Kallberg Y."/>
            <person name="Tangrot J."/>
            <person name="Rosling A."/>
        </authorList>
    </citation>
    <scope>NUCLEOTIDE SEQUENCE</scope>
    <source>
        <strain evidence="1">Wild A</strain>
    </source>
</reference>
<dbReference type="EMBL" id="CAMKVN010007126">
    <property type="protein sequence ID" value="CAI2191132.1"/>
    <property type="molecule type" value="Genomic_DNA"/>
</dbReference>
<keyword evidence="2" id="KW-1185">Reference proteome</keyword>
<organism evidence="1 2">
    <name type="scientific">Funneliformis geosporum</name>
    <dbReference type="NCBI Taxonomy" id="1117311"/>
    <lineage>
        <taxon>Eukaryota</taxon>
        <taxon>Fungi</taxon>
        <taxon>Fungi incertae sedis</taxon>
        <taxon>Mucoromycota</taxon>
        <taxon>Glomeromycotina</taxon>
        <taxon>Glomeromycetes</taxon>
        <taxon>Glomerales</taxon>
        <taxon>Glomeraceae</taxon>
        <taxon>Funneliformis</taxon>
    </lineage>
</organism>
<comment type="caution">
    <text evidence="1">The sequence shown here is derived from an EMBL/GenBank/DDBJ whole genome shotgun (WGS) entry which is preliminary data.</text>
</comment>
<dbReference type="PANTHER" id="PTHR13318">
    <property type="entry name" value="PARTNER OF PAIRED, ISOFORM B-RELATED"/>
    <property type="match status" value="1"/>
</dbReference>
<proteinExistence type="predicted"/>
<dbReference type="GO" id="GO:0031146">
    <property type="term" value="P:SCF-dependent proteasomal ubiquitin-dependent protein catabolic process"/>
    <property type="evidence" value="ECO:0007669"/>
    <property type="project" value="TreeGrafter"/>
</dbReference>
<dbReference type="SUPFAM" id="SSF52047">
    <property type="entry name" value="RNI-like"/>
    <property type="match status" value="1"/>
</dbReference>
<protein>
    <submittedName>
        <fullName evidence="1">10148_t:CDS:1</fullName>
    </submittedName>
</protein>
<dbReference type="Proteomes" id="UP001153678">
    <property type="component" value="Unassembled WGS sequence"/>
</dbReference>
<sequence>IFEYLEDKDLRSCLLVNRLWCEVSVRILWRVMQNFNTVITCLPNKSKAILYNNGIKFSTSTSRRPLFNYIVFIKMLWINSIDRAITRFLKNNQPSTLQNLDNHKRMITRETFKMLMNQTTLKILHFDFGSTSIPNIPFSAYPGGKECLKCLSEFLCSSNIYPEFFYQISRICHNLKSLKIIFTRFISNGLAELISVQQNLKYLNLDYCNNYLDEGQLLSRIPNTLTKIHIVQPHQMQLSFLSTLSNLQELSLSFFRKKGLKDFKNLQYVTMPQLQILMFEDKCPSDERLINFLKNNGKNLKVLGFGKKKCFNDSLSLAIAKFCPILRSLRVKYRDSDSLKVILKGCEQLESIDILYDDENYDFILESELEMVVELSPKKLHEIKIDMGCYVDLETTFQWELKSIFNCWSKRVPCIPLSLTITSNLESEIKLQESNVRLIEKFKKLGVIKEFKIINDMNDVVNI</sequence>
<gene>
    <name evidence="1" type="ORF">FWILDA_LOCUS14922</name>
</gene>
<evidence type="ECO:0000313" key="1">
    <source>
        <dbReference type="EMBL" id="CAI2191132.1"/>
    </source>
</evidence>
<evidence type="ECO:0000313" key="2">
    <source>
        <dbReference type="Proteomes" id="UP001153678"/>
    </source>
</evidence>
<name>A0A9W4T3W0_9GLOM</name>
<dbReference type="GO" id="GO:0019005">
    <property type="term" value="C:SCF ubiquitin ligase complex"/>
    <property type="evidence" value="ECO:0007669"/>
    <property type="project" value="TreeGrafter"/>
</dbReference>
<dbReference type="OrthoDB" id="2351154at2759"/>
<accession>A0A9W4T3W0</accession>
<dbReference type="Gene3D" id="3.80.10.10">
    <property type="entry name" value="Ribonuclease Inhibitor"/>
    <property type="match status" value="1"/>
</dbReference>
<dbReference type="AlphaFoldDB" id="A0A9W4T3W0"/>